<name>A0AAN8K9F8_PATCE</name>
<dbReference type="InterPro" id="IPR013785">
    <property type="entry name" value="Aldolase_TIM"/>
</dbReference>
<organism evidence="9 10">
    <name type="scientific">Patella caerulea</name>
    <name type="common">Rayed Mediterranean limpet</name>
    <dbReference type="NCBI Taxonomy" id="87958"/>
    <lineage>
        <taxon>Eukaryota</taxon>
        <taxon>Metazoa</taxon>
        <taxon>Spiralia</taxon>
        <taxon>Lophotrochozoa</taxon>
        <taxon>Mollusca</taxon>
        <taxon>Gastropoda</taxon>
        <taxon>Patellogastropoda</taxon>
        <taxon>Patelloidea</taxon>
        <taxon>Patellidae</taxon>
        <taxon>Patella</taxon>
    </lineage>
</organism>
<evidence type="ECO:0000313" key="10">
    <source>
        <dbReference type="Proteomes" id="UP001347796"/>
    </source>
</evidence>
<keyword evidence="7" id="KW-0456">Lyase</keyword>
<dbReference type="PANTHER" id="PTHR11627">
    <property type="entry name" value="FRUCTOSE-BISPHOSPHATE ALDOLASE"/>
    <property type="match status" value="1"/>
</dbReference>
<evidence type="ECO:0000256" key="2">
    <source>
        <dbReference type="ARBA" id="ARBA00004714"/>
    </source>
</evidence>
<evidence type="ECO:0000256" key="5">
    <source>
        <dbReference type="ARBA" id="ARBA00013779"/>
    </source>
</evidence>
<dbReference type="GO" id="GO:0006096">
    <property type="term" value="P:glycolytic process"/>
    <property type="evidence" value="ECO:0007669"/>
    <property type="project" value="UniProtKB-KW"/>
</dbReference>
<dbReference type="InterPro" id="IPR000741">
    <property type="entry name" value="FBA_I"/>
</dbReference>
<comment type="caution">
    <text evidence="9">The sequence shown here is derived from an EMBL/GenBank/DDBJ whole genome shotgun (WGS) entry which is preliminary data.</text>
</comment>
<proteinExistence type="inferred from homology"/>
<evidence type="ECO:0000256" key="4">
    <source>
        <dbReference type="ARBA" id="ARBA00013068"/>
    </source>
</evidence>
<dbReference type="EMBL" id="JAZGQO010000002">
    <property type="protein sequence ID" value="KAK6192742.1"/>
    <property type="molecule type" value="Genomic_DNA"/>
</dbReference>
<dbReference type="NCBIfam" id="NF033379">
    <property type="entry name" value="FrucBisAld_I"/>
    <property type="match status" value="1"/>
</dbReference>
<evidence type="ECO:0000256" key="1">
    <source>
        <dbReference type="ARBA" id="ARBA00000441"/>
    </source>
</evidence>
<evidence type="ECO:0000256" key="3">
    <source>
        <dbReference type="ARBA" id="ARBA00010387"/>
    </source>
</evidence>
<dbReference type="AlphaFoldDB" id="A0AAN8K9F8"/>
<keyword evidence="8" id="KW-0704">Schiff base</keyword>
<evidence type="ECO:0000256" key="8">
    <source>
        <dbReference type="ARBA" id="ARBA00023270"/>
    </source>
</evidence>
<keyword evidence="6" id="KW-0324">Glycolysis</keyword>
<evidence type="ECO:0000256" key="7">
    <source>
        <dbReference type="ARBA" id="ARBA00023239"/>
    </source>
</evidence>
<dbReference type="FunFam" id="3.20.20.70:FF:000140">
    <property type="entry name" value="Fructose-bisphosphate aldolase"/>
    <property type="match status" value="1"/>
</dbReference>
<evidence type="ECO:0000313" key="9">
    <source>
        <dbReference type="EMBL" id="KAK6192742.1"/>
    </source>
</evidence>
<sequence>MANEELMRNAKYLVAPGKGILPVDEPTGILGSFFKESKAVADTQENRRRHLEMLFTSGSLAKYISGVIFLEQTFLEKTKHGSPFLELLDRHGILPGIKLDLGIIDLEGSQGEMTTKGLDDLPERCRMYKHKGAKFAKWRCVFKIGEHTPSQLAIKINIALLARYAVICQQNGLVPIVEPEVLCDGDHNLERAQSASIKVLSAQVKALLDHGVLLEGMLLKCSMIRPGHTCPTVCTPEQVAKATFEVLSRTIPPAIPGITFLSGGLSEIDATTYLNAINKHTGVKPWPLTFTFGRAVQATVMKIWGGKDENVAAAQREFIKRVKANSKASLGKYSEEDEGNVEDNDAHMPLYKEGYSY</sequence>
<keyword evidence="10" id="KW-1185">Reference proteome</keyword>
<dbReference type="EC" id="4.1.2.13" evidence="4"/>
<comment type="similarity">
    <text evidence="3">Belongs to the class I fructose-bisphosphate aldolase family.</text>
</comment>
<reference evidence="9 10" key="1">
    <citation type="submission" date="2024-01" db="EMBL/GenBank/DDBJ databases">
        <title>The genome of the rayed Mediterranean limpet Patella caerulea (Linnaeus, 1758).</title>
        <authorList>
            <person name="Anh-Thu Weber A."/>
            <person name="Halstead-Nussloch G."/>
        </authorList>
    </citation>
    <scope>NUCLEOTIDE SEQUENCE [LARGE SCALE GENOMIC DNA]</scope>
    <source>
        <strain evidence="9">AATW-2023a</strain>
        <tissue evidence="9">Whole specimen</tissue>
    </source>
</reference>
<accession>A0AAN8K9F8</accession>
<protein>
    <recommendedName>
        <fullName evidence="5">Fructose-bisphosphate aldolase</fullName>
        <ecNumber evidence="4">4.1.2.13</ecNumber>
    </recommendedName>
</protein>
<dbReference type="Proteomes" id="UP001347796">
    <property type="component" value="Unassembled WGS sequence"/>
</dbReference>
<comment type="catalytic activity">
    <reaction evidence="1">
        <text>beta-D-fructose 1,6-bisphosphate = D-glyceraldehyde 3-phosphate + dihydroxyacetone phosphate</text>
        <dbReference type="Rhea" id="RHEA:14729"/>
        <dbReference type="ChEBI" id="CHEBI:32966"/>
        <dbReference type="ChEBI" id="CHEBI:57642"/>
        <dbReference type="ChEBI" id="CHEBI:59776"/>
        <dbReference type="EC" id="4.1.2.13"/>
    </reaction>
</comment>
<evidence type="ECO:0000256" key="6">
    <source>
        <dbReference type="ARBA" id="ARBA00023152"/>
    </source>
</evidence>
<gene>
    <name evidence="9" type="ORF">SNE40_004164</name>
</gene>
<dbReference type="Pfam" id="PF00274">
    <property type="entry name" value="Glycolytic"/>
    <property type="match status" value="1"/>
</dbReference>
<dbReference type="SUPFAM" id="SSF51569">
    <property type="entry name" value="Aldolase"/>
    <property type="match status" value="1"/>
</dbReference>
<dbReference type="GO" id="GO:0004332">
    <property type="term" value="F:fructose-bisphosphate aldolase activity"/>
    <property type="evidence" value="ECO:0007669"/>
    <property type="project" value="UniProtKB-EC"/>
</dbReference>
<dbReference type="Gene3D" id="3.20.20.70">
    <property type="entry name" value="Aldolase class I"/>
    <property type="match status" value="1"/>
</dbReference>
<comment type="pathway">
    <text evidence="2">Carbohydrate degradation; glycolysis; D-glyceraldehyde 3-phosphate and glycerone phosphate from D-glucose: step 4/4.</text>
</comment>